<sequence>MATVLDCARLCDAVYETNPAAAGWTRIGFHEAGYLPQSAFQGAAFQKAGTVVFAFKGTSVASRSAVGDVLADLKLGVGMNTVQFDLAGQFVEETLVPDGHRVLLTGHSLGGAIAQIVGNRRRLPFLTFNAPGVGVIAGNTSEIANQSPLMGALRVAGSVISVFRHPVQAAQDAGSLFYRVQGMNVRLSTDPVSMIGIHYGRIATLPYSGLLDAHGIGTVIGVLESNATGGIPAEHLTRR</sequence>
<reference evidence="1" key="1">
    <citation type="submission" date="2020-04" db="EMBL/GenBank/DDBJ databases">
        <authorList>
            <person name="Zhang T."/>
        </authorList>
    </citation>
    <scope>NUCLEOTIDE SEQUENCE</scope>
    <source>
        <strain evidence="1">HKST-UBA02</strain>
    </source>
</reference>
<dbReference type="EMBL" id="JAGQHS010000059">
    <property type="protein sequence ID" value="MCA9756607.1"/>
    <property type="molecule type" value="Genomic_DNA"/>
</dbReference>
<dbReference type="InterPro" id="IPR029058">
    <property type="entry name" value="AB_hydrolase_fold"/>
</dbReference>
<accession>A0A956SDF5</accession>
<evidence type="ECO:0000313" key="2">
    <source>
        <dbReference type="Proteomes" id="UP000739538"/>
    </source>
</evidence>
<dbReference type="Gene3D" id="3.40.50.1820">
    <property type="entry name" value="alpha/beta hydrolase"/>
    <property type="match status" value="1"/>
</dbReference>
<dbReference type="AlphaFoldDB" id="A0A956SDF5"/>
<name>A0A956SDF5_UNCEI</name>
<dbReference type="Proteomes" id="UP000739538">
    <property type="component" value="Unassembled WGS sequence"/>
</dbReference>
<organism evidence="1 2">
    <name type="scientific">Eiseniibacteriota bacterium</name>
    <dbReference type="NCBI Taxonomy" id="2212470"/>
    <lineage>
        <taxon>Bacteria</taxon>
        <taxon>Candidatus Eiseniibacteriota</taxon>
    </lineage>
</organism>
<comment type="caution">
    <text evidence="1">The sequence shown here is derived from an EMBL/GenBank/DDBJ whole genome shotgun (WGS) entry which is preliminary data.</text>
</comment>
<reference evidence="1" key="2">
    <citation type="journal article" date="2021" name="Microbiome">
        <title>Successional dynamics and alternative stable states in a saline activated sludge microbial community over 9 years.</title>
        <authorList>
            <person name="Wang Y."/>
            <person name="Ye J."/>
            <person name="Ju F."/>
            <person name="Liu L."/>
            <person name="Boyd J.A."/>
            <person name="Deng Y."/>
            <person name="Parks D.H."/>
            <person name="Jiang X."/>
            <person name="Yin X."/>
            <person name="Woodcroft B.J."/>
            <person name="Tyson G.W."/>
            <person name="Hugenholtz P."/>
            <person name="Polz M.F."/>
            <person name="Zhang T."/>
        </authorList>
    </citation>
    <scope>NUCLEOTIDE SEQUENCE</scope>
    <source>
        <strain evidence="1">HKST-UBA02</strain>
    </source>
</reference>
<gene>
    <name evidence="1" type="ORF">KDA27_12460</name>
</gene>
<evidence type="ECO:0000313" key="1">
    <source>
        <dbReference type="EMBL" id="MCA9756607.1"/>
    </source>
</evidence>
<protein>
    <recommendedName>
        <fullName evidence="3">Fungal lipase-like domain-containing protein</fullName>
    </recommendedName>
</protein>
<dbReference type="Pfam" id="PF26363">
    <property type="entry name" value="Phospholipase-like"/>
    <property type="match status" value="1"/>
</dbReference>
<evidence type="ECO:0008006" key="3">
    <source>
        <dbReference type="Google" id="ProtNLM"/>
    </source>
</evidence>
<dbReference type="SUPFAM" id="SSF53474">
    <property type="entry name" value="alpha/beta-Hydrolases"/>
    <property type="match status" value="1"/>
</dbReference>
<proteinExistence type="predicted"/>